<name>A0A6P6VQ34_COFAR</name>
<keyword evidence="7" id="KW-0863">Zinc-finger</keyword>
<evidence type="ECO:0000259" key="13">
    <source>
        <dbReference type="PROSITE" id="PS51667"/>
    </source>
</evidence>
<evidence type="ECO:0000313" key="16">
    <source>
        <dbReference type="RefSeq" id="XP_071930405.1"/>
    </source>
</evidence>
<evidence type="ECO:0000313" key="15">
    <source>
        <dbReference type="RefSeq" id="XP_027105148.2"/>
    </source>
</evidence>
<feature type="domain" description="WRC" evidence="13">
    <location>
        <begin position="8"/>
        <end position="54"/>
    </location>
</feature>
<keyword evidence="4" id="KW-0805">Transcription regulation</keyword>
<feature type="coiled-coil region" evidence="9">
    <location>
        <begin position="126"/>
        <end position="155"/>
    </location>
</feature>
<evidence type="ECO:0000256" key="6">
    <source>
        <dbReference type="ARBA" id="ARBA00023242"/>
    </source>
</evidence>
<dbReference type="GO" id="GO:0031490">
    <property type="term" value="F:chromatin DNA binding"/>
    <property type="evidence" value="ECO:0007669"/>
    <property type="project" value="TreeGrafter"/>
</dbReference>
<reference evidence="14" key="1">
    <citation type="journal article" date="2025" name="Foods">
        <title>Unveiling the Microbial Signatures of Arabica Coffee Cherries: Insights into Ripeness Specific Diversity, Functional Traits, and Implications for Quality and Safety.</title>
        <authorList>
            <consortium name="RefSeq"/>
            <person name="Tenea G.N."/>
            <person name="Cifuentes V."/>
            <person name="Reyes P."/>
            <person name="Cevallos-Vallejos M."/>
        </authorList>
    </citation>
    <scope>NUCLEOTIDE SEQUENCE [LARGE SCALE GENOMIC DNA]</scope>
</reference>
<dbReference type="GeneID" id="113725911"/>
<evidence type="ECO:0000256" key="2">
    <source>
        <dbReference type="ARBA" id="ARBA00006801"/>
    </source>
</evidence>
<keyword evidence="6" id="KW-0539">Nucleus</keyword>
<proteinExistence type="inferred from homology"/>
<dbReference type="OrthoDB" id="1667110at2759"/>
<keyword evidence="14" id="KW-1185">Reference proteome</keyword>
<dbReference type="InterPro" id="IPR001841">
    <property type="entry name" value="Znf_RING"/>
</dbReference>
<dbReference type="InterPro" id="IPR003347">
    <property type="entry name" value="JmjC_dom"/>
</dbReference>
<dbReference type="Pfam" id="PF02373">
    <property type="entry name" value="JmjC"/>
    <property type="match status" value="1"/>
</dbReference>
<dbReference type="AlphaFoldDB" id="A0A6P6VQ34"/>
<evidence type="ECO:0000313" key="14">
    <source>
        <dbReference type="Proteomes" id="UP001652660"/>
    </source>
</evidence>
<keyword evidence="7" id="KW-0862">Zinc</keyword>
<comment type="subcellular location">
    <subcellularLocation>
        <location evidence="1">Nucleus</location>
    </subcellularLocation>
</comment>
<dbReference type="InterPro" id="IPR045109">
    <property type="entry name" value="LSDs-like"/>
</dbReference>
<dbReference type="SMART" id="SM00558">
    <property type="entry name" value="JmjC"/>
    <property type="match status" value="1"/>
</dbReference>
<dbReference type="GO" id="GO:0032454">
    <property type="term" value="F:histone H3K9 demethylase activity"/>
    <property type="evidence" value="ECO:0007669"/>
    <property type="project" value="InterPro"/>
</dbReference>
<evidence type="ECO:0000256" key="4">
    <source>
        <dbReference type="ARBA" id="ARBA00023015"/>
    </source>
</evidence>
<dbReference type="Proteomes" id="UP001652660">
    <property type="component" value="Chromosome 2c"/>
</dbReference>
<gene>
    <name evidence="15 16" type="primary">LOC113725911</name>
</gene>
<feature type="region of interest" description="Disordered" evidence="10">
    <location>
        <begin position="743"/>
        <end position="787"/>
    </location>
</feature>
<dbReference type="PROSITE" id="PS51184">
    <property type="entry name" value="JMJC"/>
    <property type="match status" value="1"/>
</dbReference>
<dbReference type="Pfam" id="PF08879">
    <property type="entry name" value="WRC"/>
    <property type="match status" value="1"/>
</dbReference>
<evidence type="ECO:0000256" key="1">
    <source>
        <dbReference type="ARBA" id="ARBA00004123"/>
    </source>
</evidence>
<dbReference type="GO" id="GO:0000785">
    <property type="term" value="C:chromatin"/>
    <property type="evidence" value="ECO:0007669"/>
    <property type="project" value="TreeGrafter"/>
</dbReference>
<evidence type="ECO:0000256" key="7">
    <source>
        <dbReference type="PROSITE-ProRule" id="PRU00175"/>
    </source>
</evidence>
<evidence type="ECO:0000256" key="9">
    <source>
        <dbReference type="SAM" id="Coils"/>
    </source>
</evidence>
<accession>A0A6P6VQ34</accession>
<dbReference type="PANTHER" id="PTHR12549">
    <property type="entry name" value="JMJC DOMAIN-CONTAINING HISTONE DEMETHYLATION PROTEIN"/>
    <property type="match status" value="1"/>
</dbReference>
<dbReference type="InterPro" id="IPR014977">
    <property type="entry name" value="WRC_dom"/>
</dbReference>
<feature type="domain" description="RING-type" evidence="11">
    <location>
        <begin position="229"/>
        <end position="274"/>
    </location>
</feature>
<evidence type="ECO:0000256" key="3">
    <source>
        <dbReference type="ARBA" id="ARBA00022723"/>
    </source>
</evidence>
<dbReference type="GO" id="GO:0008270">
    <property type="term" value="F:zinc ion binding"/>
    <property type="evidence" value="ECO:0007669"/>
    <property type="project" value="UniProtKB-KW"/>
</dbReference>
<evidence type="ECO:0000256" key="5">
    <source>
        <dbReference type="ARBA" id="ARBA00023163"/>
    </source>
</evidence>
<evidence type="ECO:0000259" key="11">
    <source>
        <dbReference type="PROSITE" id="PS50089"/>
    </source>
</evidence>
<dbReference type="Gene3D" id="2.60.120.650">
    <property type="entry name" value="Cupin"/>
    <property type="match status" value="2"/>
</dbReference>
<dbReference type="GO" id="GO:0000118">
    <property type="term" value="C:histone deacetylase complex"/>
    <property type="evidence" value="ECO:0007669"/>
    <property type="project" value="TreeGrafter"/>
</dbReference>
<dbReference type="GO" id="GO:0003712">
    <property type="term" value="F:transcription coregulator activity"/>
    <property type="evidence" value="ECO:0007669"/>
    <property type="project" value="TreeGrafter"/>
</dbReference>
<keyword evidence="9" id="KW-0175">Coiled coil</keyword>
<comment type="similarity">
    <text evidence="2">Belongs to the JARID1 histone demethylase family.</text>
</comment>
<keyword evidence="3" id="KW-0479">Metal-binding</keyword>
<comment type="caution">
    <text evidence="8">Lacks conserved residue(s) required for the propagation of feature annotation.</text>
</comment>
<feature type="domain" description="JmjC" evidence="12">
    <location>
        <begin position="791"/>
        <end position="988"/>
    </location>
</feature>
<evidence type="ECO:0000256" key="8">
    <source>
        <dbReference type="PROSITE-ProRule" id="PRU01002"/>
    </source>
</evidence>
<dbReference type="Pfam" id="PF10497">
    <property type="entry name" value="zf-4CXXC_R1"/>
    <property type="match status" value="1"/>
</dbReference>
<evidence type="ECO:0000259" key="12">
    <source>
        <dbReference type="PROSITE" id="PS51184"/>
    </source>
</evidence>
<keyword evidence="5" id="KW-0804">Transcription</keyword>
<reference evidence="15 16" key="2">
    <citation type="submission" date="2025-05" db="UniProtKB">
        <authorList>
            <consortium name="RefSeq"/>
        </authorList>
    </citation>
    <scope>IDENTIFICATION</scope>
    <source>
        <tissue evidence="15 16">Leaves</tissue>
    </source>
</reference>
<dbReference type="SUPFAM" id="SSF51197">
    <property type="entry name" value="Clavaminate synthase-like"/>
    <property type="match status" value="1"/>
</dbReference>
<organism evidence="14 15">
    <name type="scientific">Coffea arabica</name>
    <name type="common">Arabian coffee</name>
    <dbReference type="NCBI Taxonomy" id="13443"/>
    <lineage>
        <taxon>Eukaryota</taxon>
        <taxon>Viridiplantae</taxon>
        <taxon>Streptophyta</taxon>
        <taxon>Embryophyta</taxon>
        <taxon>Tracheophyta</taxon>
        <taxon>Spermatophyta</taxon>
        <taxon>Magnoliopsida</taxon>
        <taxon>eudicotyledons</taxon>
        <taxon>Gunneridae</taxon>
        <taxon>Pentapetalae</taxon>
        <taxon>asterids</taxon>
        <taxon>lamiids</taxon>
        <taxon>Gentianales</taxon>
        <taxon>Rubiaceae</taxon>
        <taxon>Ixoroideae</taxon>
        <taxon>Gardenieae complex</taxon>
        <taxon>Bertiereae - Coffeeae clade</taxon>
        <taxon>Coffeeae</taxon>
        <taxon>Coffea</taxon>
    </lineage>
</organism>
<dbReference type="RefSeq" id="XP_071930405.1">
    <property type="nucleotide sequence ID" value="XM_072074304.1"/>
</dbReference>
<dbReference type="GO" id="GO:0006357">
    <property type="term" value="P:regulation of transcription by RNA polymerase II"/>
    <property type="evidence" value="ECO:0007669"/>
    <property type="project" value="TreeGrafter"/>
</dbReference>
<dbReference type="PROSITE" id="PS51667">
    <property type="entry name" value="WRC"/>
    <property type="match status" value="1"/>
</dbReference>
<dbReference type="PROSITE" id="PS50089">
    <property type="entry name" value="ZF_RING_2"/>
    <property type="match status" value="1"/>
</dbReference>
<evidence type="ECO:0000256" key="10">
    <source>
        <dbReference type="SAM" id="MobiDB-lite"/>
    </source>
</evidence>
<protein>
    <submittedName>
        <fullName evidence="15 16">Lysine-specific demethylase JMJ28-like isoform X1</fullName>
    </submittedName>
</protein>
<dbReference type="InterPro" id="IPR018866">
    <property type="entry name" value="Znf-4CXXC_R1"/>
</dbReference>
<sequence length="1051" mass="119981">MAKKEDIPPDEIRCRRTDGRQWRCTRKVVEGKKLCHIHYLQGRRRQLKQKVPESLKLERKSKKISKKDGEKIRACSSRSSSRRIVKMALAAAVKKKQKKRCVSEVLDEALRRMKLKRGDLHLELIREFLKRQVEKKRLKKKNEEEEEKENEWSGETELTRELPNGIMAISQKNSDNAGGHDAVDVKIGENSCSGWNTQRSFRSKNIEPVPLSTMQVVPSVNDLRRVKKCHWCRRSIGCNLIKCLKCRKQLFCWDCVKERYLEKKEIKVACPVCRETCSCMICLKRRWKEMSHKEFYRDKRKIAKIQLLHYLISLLLPVLKQINREQNMELEMEAMITGEVPSNIQIQQSEMGNKKLCRCNNCRTSIVDYHRSCANCSYNLCLSCCWEFCRGNLYEKFCSKGCNGREIHRSAGELRLKINHISTSCISSCKAPLLSPMSLKSLKACSDGSVFCPPVDFGGCGERNLDLRCIFPLRWMKELEAGAEEVLQCHDFPETAVVCSCDSLCKGTEDKVEIQPLQKLAKRVESNDNFIYYPTLSDLNKEKLGHFQLHWAKGHPVIVRNVIRRTSVLNWDPVVMFSTYLERTISKSQNKKEVIDGATCLDWCEVETSAKQIFMGSMVDGTHLNVQHQTLKIKAWLSSSVFQEQFPSHYAEILHVLPLQEYLNPISGHLNIALKLPEEAAKPEIGPCIHISCGGLEDFMNADFLTKLCFDSNDVVNVLACVTDVPITREQFKNIQTLMKKYKGQDHSQSSRKNNNRGHLPSSSNSTEVKGKSSLHSEESQESGLQDMMEERLSLPNGIAKVPLFTGNSIKGQISCFENGNIPFDSENESEFDSESSMLCSGNIQGLEDSDDETFFRDIESSSSSCEKQTANPSGAQWDIFRRQDVPKLLEYLRQHSDELSSAYCYGGHVVHPILDQSFFLDAYHKMKLKEEFGVQPWTFEQHLGEAIMIPAGCPYQIRKLKPCVNVVLDFISPENTTECIRLTDEIRLLPLRHRARGKVLEVRKMTAYGISSAIEEIQKLMCTDCLLTLLSPGPVASLLSDDVQRVATIL</sequence>
<feature type="compositionally biased region" description="Basic and acidic residues" evidence="10">
    <location>
        <begin position="769"/>
        <end position="779"/>
    </location>
</feature>
<dbReference type="PANTHER" id="PTHR12549:SF42">
    <property type="entry name" value="LYSINE-SPECIFIC DEMETHYLASE JMJ28"/>
    <property type="match status" value="1"/>
</dbReference>
<dbReference type="RefSeq" id="XP_027105148.2">
    <property type="nucleotide sequence ID" value="XM_027249347.2"/>
</dbReference>